<comment type="caution">
    <text evidence="2">The sequence shown here is derived from an EMBL/GenBank/DDBJ whole genome shotgun (WGS) entry which is preliminary data.</text>
</comment>
<feature type="compositionally biased region" description="Polar residues" evidence="1">
    <location>
        <begin position="23"/>
        <end position="34"/>
    </location>
</feature>
<name>A0A8K0GYR0_9ROSA</name>
<dbReference type="Pfam" id="PF03140">
    <property type="entry name" value="DUF247"/>
    <property type="match status" value="1"/>
</dbReference>
<gene>
    <name evidence="2" type="ORF">FNV43_RR16413</name>
</gene>
<feature type="region of interest" description="Disordered" evidence="1">
    <location>
        <begin position="18"/>
        <end position="63"/>
    </location>
</feature>
<dbReference type="PANTHER" id="PTHR31170">
    <property type="entry name" value="BNAC04G53230D PROTEIN"/>
    <property type="match status" value="1"/>
</dbReference>
<sequence length="492" mass="56563">MAEDEYVVSIEELSARKVVKRGGSSQPSGPSHDQQPPPPVEKVISSSTWKEKLQKMKKERDERFQNPQIPAAAKPKIQRVPTMLRDQKNFVKCYEPRALCIGPIHHGNPKFQVSEKYKPKLTDKFIEDSGSTNGGEDLYKKIWDNIKELRDCYEEEVTKSYDDETLAWMFFLDGCSTLQFIHSHQYPGQLKTSFDIKNDQIPFAQQDLFLLENQLPYRVLRLLMNVGSKTNYKDSVIQFIRDNIMAPKELTDKINLDIERQEPAHLLELLQFALLYEPQKKDCQNKESCYRHYSYRNVQELKAAGIQLKRSESCCLRDITFNSKCFAGYLTLPPLTVDDSTGPLFSNLIAYEMLPDNIQTDYGVTSYISFLDELIDDAADVKDLRSANVLRNRLGSDSELSNLFNQIGTDLVPDPYTYSKVKAQIQKHYENKWMTWIAEMYHKHFSSPWTIIAISAALAALTLSGLQTWFTVFSPPGPCDKFCSNFTMPHKP</sequence>
<evidence type="ECO:0000256" key="1">
    <source>
        <dbReference type="SAM" id="MobiDB-lite"/>
    </source>
</evidence>
<keyword evidence="3" id="KW-1185">Reference proteome</keyword>
<feature type="compositionally biased region" description="Basic and acidic residues" evidence="1">
    <location>
        <begin position="49"/>
        <end position="63"/>
    </location>
</feature>
<reference evidence="2" key="1">
    <citation type="submission" date="2020-03" db="EMBL/GenBank/DDBJ databases">
        <title>A high-quality chromosome-level genome assembly of a woody plant with both climbing and erect habits, Rhamnella rubrinervis.</title>
        <authorList>
            <person name="Lu Z."/>
            <person name="Yang Y."/>
            <person name="Zhu X."/>
            <person name="Sun Y."/>
        </authorList>
    </citation>
    <scope>NUCLEOTIDE SEQUENCE</scope>
    <source>
        <strain evidence="2">BYM</strain>
        <tissue evidence="2">Leaf</tissue>
    </source>
</reference>
<dbReference type="InterPro" id="IPR004158">
    <property type="entry name" value="DUF247_pln"/>
</dbReference>
<proteinExistence type="predicted"/>
<evidence type="ECO:0000313" key="2">
    <source>
        <dbReference type="EMBL" id="KAF3442497.1"/>
    </source>
</evidence>
<dbReference type="Proteomes" id="UP000796880">
    <property type="component" value="Unassembled WGS sequence"/>
</dbReference>
<dbReference type="AlphaFoldDB" id="A0A8K0GYR0"/>
<dbReference type="OrthoDB" id="1849062at2759"/>
<organism evidence="2 3">
    <name type="scientific">Rhamnella rubrinervis</name>
    <dbReference type="NCBI Taxonomy" id="2594499"/>
    <lineage>
        <taxon>Eukaryota</taxon>
        <taxon>Viridiplantae</taxon>
        <taxon>Streptophyta</taxon>
        <taxon>Embryophyta</taxon>
        <taxon>Tracheophyta</taxon>
        <taxon>Spermatophyta</taxon>
        <taxon>Magnoliopsida</taxon>
        <taxon>eudicotyledons</taxon>
        <taxon>Gunneridae</taxon>
        <taxon>Pentapetalae</taxon>
        <taxon>rosids</taxon>
        <taxon>fabids</taxon>
        <taxon>Rosales</taxon>
        <taxon>Rhamnaceae</taxon>
        <taxon>rhamnoid group</taxon>
        <taxon>Rhamneae</taxon>
        <taxon>Rhamnella</taxon>
    </lineage>
</organism>
<accession>A0A8K0GYR0</accession>
<evidence type="ECO:0000313" key="3">
    <source>
        <dbReference type="Proteomes" id="UP000796880"/>
    </source>
</evidence>
<protein>
    <submittedName>
        <fullName evidence="2">Uncharacterized protein</fullName>
    </submittedName>
</protein>
<dbReference type="PANTHER" id="PTHR31170:SF25">
    <property type="entry name" value="BNAA09G04570D PROTEIN"/>
    <property type="match status" value="1"/>
</dbReference>
<dbReference type="EMBL" id="VOIH02000007">
    <property type="protein sequence ID" value="KAF3442497.1"/>
    <property type="molecule type" value="Genomic_DNA"/>
</dbReference>